<feature type="region of interest" description="Disordered" evidence="1">
    <location>
        <begin position="498"/>
        <end position="518"/>
    </location>
</feature>
<feature type="region of interest" description="Disordered" evidence="1">
    <location>
        <begin position="860"/>
        <end position="895"/>
    </location>
</feature>
<sequence>MESIATLSLKQDPACRIRLKDIQSHPFLRSAAVGGDDLRQQSPEFATCVVSVPDRHTDVSSLPSTAPNQELSHKPGAIVVDTIHTSSADEKIGRESMHCDAFSTSGMHGNEPNNIAGSYSDQSKSMFLDVADDDAAEEWGHGMVLPCGFEKRIKVPVPASALSSRATLPSCPLCTERLKPQTHQTSYGWIGILADGQVCIAHEDDTEKDSSENNGAEAERQVCGMGKTRKELGAFSCGAIERQWMGGAREEGDGDNRRGKRDGGAARSRTIHTLFFVSRDGLEVRMEQAGRPSCSYRFPSLPGSLVPYYAHAAAFITLVASYTPKVVYLSGKAQATRMENGDLDVRFTDSGPVSFIHVDSASGSVALVTRSASSVTLPSLYCRQPDIAGGIVGLLNRRSSKASSTIRMETIAGGKQDDAETYKKLDSGMGNRCTKQDTAQEEEKRFWDAVSFARRCHRKCAEAEARALLMNASRKFPIILRSHQLQSKEWKVPSPQGVSVSSTHCSGGTSSSSASVHRCSREASTTSVSSGFSSSSTSATEEALLASGSPWASPCKGPTTCLSPSQMFNPCTSLQQGHRIDNISNAITEEGGMQYRQCSEGAVCTTPLSPCTPLSPTPSSQSSLSDKTLLSCTSWVRNPVIQSLSLSSSPTASVCTSWASSGSITSEHVHTHASLNHRDGFIADRTPRIKQANGTTEQGAVVGDSGTQSLKFNDKLVGGEQWVYTGHEKSVVCKNDENSQLQTGGSISQRKRGEHTEGLGTSNKVSEDGENASRACREQALADAGCFDQGNMVSRWDKTVQNGRNADMQEEGRGSTIHASVESVPRFAEGRTMSLHRTSCNARCEDSEDRQGMTCHKRTLLQGKHGNMGRTKGSRKQSDKLSSPEISEASLHQSQSALLKSGDRVVEGAPCSVAKGEIPDADSGFACARREVKSGMREECLSIRCPHGLMPQFPHGNGPIGGGEPSTCGQAASSNSQHSVAPSVHIAAHMGCSVSRSVDDVEIVGNPNKEFQHSQCKSSSTEGRVICKARMTKHEKSVIRSRPDHASSPVFTLGLETLASTERNAARCKCRGRSFLLRKSCRTRDTWMNAQVLGDSHTQAPGNCPCPTFCDQTVGRRQPQHDIKFNSRSWQVSEKKGFQDDNVASPGENTPGAGDEHRQRLLPSCSSRMPLFSQGRQRFQSPQASIVHGIATHLSCPLRAREVDPELDTTERYSRAAGASTGNVLFDQSHLLGHNFTLPIKARARPDNGDLAKSGLACRICAGGQGCGKLCAGHRDQVVHSDIVPEGGDGSEHEYQRSRGELKPQGAVDWLRDEIVYSEDDVRKEGKQEYRDPKGEAEPWGDLDWSREAIVHSGGDPEESDDLKQEYQVAQGKAHLRGVVDGLRDEIAHFDDIPGEGNDLKHEYEVREEDPNPQSVTEWFLKVEDRVKRLLSMEESKGSRASMNDCVPLPEGIQVMSDKGEEGLSSFSVLVKPKPSEAFPAREDNAAGSYVYEAGSLVNSLDRGIECQSTYLQGVGWGMRLPSGEIFMQYLDGCQVRFFSHGHFHLAEISFCFCQNHEYGKRLKNHLQGVRPLVAELYMHVNL</sequence>
<proteinExistence type="predicted"/>
<feature type="region of interest" description="Disordered" evidence="1">
    <location>
        <begin position="56"/>
        <end position="76"/>
    </location>
</feature>
<dbReference type="InterPro" id="IPR033699">
    <property type="entry name" value="POLO_box_Plk4_1"/>
</dbReference>
<dbReference type="PROSITE" id="PS51984">
    <property type="entry name" value="CPB1"/>
    <property type="match status" value="1"/>
</dbReference>
<gene>
    <name evidence="3" type="ORF">CBR_g36850</name>
</gene>
<feature type="region of interest" description="Disordered" evidence="1">
    <location>
        <begin position="246"/>
        <end position="266"/>
    </location>
</feature>
<feature type="compositionally biased region" description="Polar residues" evidence="1">
    <location>
        <begin position="59"/>
        <end position="70"/>
    </location>
</feature>
<organism evidence="3 4">
    <name type="scientific">Chara braunii</name>
    <name type="common">Braun's stonewort</name>
    <dbReference type="NCBI Taxonomy" id="69332"/>
    <lineage>
        <taxon>Eukaryota</taxon>
        <taxon>Viridiplantae</taxon>
        <taxon>Streptophyta</taxon>
        <taxon>Charophyceae</taxon>
        <taxon>Charales</taxon>
        <taxon>Characeae</taxon>
        <taxon>Chara</taxon>
    </lineage>
</organism>
<evidence type="ECO:0000313" key="4">
    <source>
        <dbReference type="Proteomes" id="UP000265515"/>
    </source>
</evidence>
<protein>
    <recommendedName>
        <fullName evidence="2">Cryptic POLO box 1 (CPB1) domain-containing protein</fullName>
    </recommendedName>
</protein>
<feature type="domain" description="Cryptic POLO box 1 (CPB1)" evidence="2">
    <location>
        <begin position="165"/>
        <end position="322"/>
    </location>
</feature>
<feature type="compositionally biased region" description="Polar residues" evidence="1">
    <location>
        <begin position="880"/>
        <end position="895"/>
    </location>
</feature>
<evidence type="ECO:0000256" key="1">
    <source>
        <dbReference type="SAM" id="MobiDB-lite"/>
    </source>
</evidence>
<accession>A0A388LLY2</accession>
<feature type="region of interest" description="Disordered" evidence="1">
    <location>
        <begin position="735"/>
        <end position="771"/>
    </location>
</feature>
<feature type="compositionally biased region" description="Polar residues" evidence="1">
    <location>
        <begin position="738"/>
        <end position="748"/>
    </location>
</feature>
<evidence type="ECO:0000313" key="3">
    <source>
        <dbReference type="EMBL" id="GBG83235.1"/>
    </source>
</evidence>
<dbReference type="InterPro" id="IPR046437">
    <property type="entry name" value="Ser_Thr-PK_POLO_box_1_sf"/>
</dbReference>
<feature type="region of interest" description="Disordered" evidence="1">
    <location>
        <begin position="1136"/>
        <end position="1159"/>
    </location>
</feature>
<name>A0A388LLY2_CHABU</name>
<reference evidence="3 4" key="1">
    <citation type="journal article" date="2018" name="Cell">
        <title>The Chara Genome: Secondary Complexity and Implications for Plant Terrestrialization.</title>
        <authorList>
            <person name="Nishiyama T."/>
            <person name="Sakayama H."/>
            <person name="Vries J.D."/>
            <person name="Buschmann H."/>
            <person name="Saint-Marcoux D."/>
            <person name="Ullrich K.K."/>
            <person name="Haas F.B."/>
            <person name="Vanderstraeten L."/>
            <person name="Becker D."/>
            <person name="Lang D."/>
            <person name="Vosolsobe S."/>
            <person name="Rombauts S."/>
            <person name="Wilhelmsson P.K.I."/>
            <person name="Janitza P."/>
            <person name="Kern R."/>
            <person name="Heyl A."/>
            <person name="Rumpler F."/>
            <person name="Villalobos L.I.A.C."/>
            <person name="Clay J.M."/>
            <person name="Skokan R."/>
            <person name="Toyoda A."/>
            <person name="Suzuki Y."/>
            <person name="Kagoshima H."/>
            <person name="Schijlen E."/>
            <person name="Tajeshwar N."/>
            <person name="Catarino B."/>
            <person name="Hetherington A.J."/>
            <person name="Saltykova A."/>
            <person name="Bonnot C."/>
            <person name="Breuninger H."/>
            <person name="Symeonidi A."/>
            <person name="Radhakrishnan G.V."/>
            <person name="Van Nieuwerburgh F."/>
            <person name="Deforce D."/>
            <person name="Chang C."/>
            <person name="Karol K.G."/>
            <person name="Hedrich R."/>
            <person name="Ulvskov P."/>
            <person name="Glockner G."/>
            <person name="Delwiche C.F."/>
            <person name="Petrasek J."/>
            <person name="Van de Peer Y."/>
            <person name="Friml J."/>
            <person name="Beilby M."/>
            <person name="Dolan L."/>
            <person name="Kohara Y."/>
            <person name="Sugano S."/>
            <person name="Fujiyama A."/>
            <person name="Delaux P.-M."/>
            <person name="Quint M."/>
            <person name="TheiBen G."/>
            <person name="Hagemann M."/>
            <person name="Harholt J."/>
            <person name="Dunand C."/>
            <person name="Zachgo S."/>
            <person name="Langdale J."/>
            <person name="Maumus F."/>
            <person name="Straeten D.V.D."/>
            <person name="Gould S.B."/>
            <person name="Rensing S.A."/>
        </authorList>
    </citation>
    <scope>NUCLEOTIDE SEQUENCE [LARGE SCALE GENOMIC DNA]</scope>
    <source>
        <strain evidence="3 4">S276</strain>
    </source>
</reference>
<comment type="caution">
    <text evidence="3">The sequence shown here is derived from an EMBL/GenBank/DDBJ whole genome shotgun (WGS) entry which is preliminary data.</text>
</comment>
<dbReference type="EMBL" id="BFEA01000433">
    <property type="protein sequence ID" value="GBG83235.1"/>
    <property type="molecule type" value="Genomic_DNA"/>
</dbReference>
<dbReference type="Proteomes" id="UP000265515">
    <property type="component" value="Unassembled WGS sequence"/>
</dbReference>
<dbReference type="Gene3D" id="3.30.1120.120">
    <property type="match status" value="1"/>
</dbReference>
<feature type="compositionally biased region" description="Basic and acidic residues" evidence="1">
    <location>
        <begin position="248"/>
        <end position="264"/>
    </location>
</feature>
<keyword evidence="4" id="KW-1185">Reference proteome</keyword>
<dbReference type="Gramene" id="GBG83235">
    <property type="protein sequence ID" value="GBG83235"/>
    <property type="gene ID" value="CBR_g36850"/>
</dbReference>
<evidence type="ECO:0000259" key="2">
    <source>
        <dbReference type="PROSITE" id="PS51984"/>
    </source>
</evidence>
<feature type="compositionally biased region" description="Low complexity" evidence="1">
    <location>
        <begin position="498"/>
        <end position="515"/>
    </location>
</feature>